<evidence type="ECO:0000313" key="2">
    <source>
        <dbReference type="Proteomes" id="UP000287033"/>
    </source>
</evidence>
<gene>
    <name evidence="1" type="ORF">chiPu_0005412</name>
</gene>
<dbReference type="EMBL" id="BEZZ01000146">
    <property type="protein sequence ID" value="GCC26991.1"/>
    <property type="molecule type" value="Genomic_DNA"/>
</dbReference>
<comment type="caution">
    <text evidence="1">The sequence shown here is derived from an EMBL/GenBank/DDBJ whole genome shotgun (WGS) entry which is preliminary data.</text>
</comment>
<name>A0A401S9C0_CHIPU</name>
<accession>A0A401S9C0</accession>
<evidence type="ECO:0000313" key="1">
    <source>
        <dbReference type="EMBL" id="GCC26991.1"/>
    </source>
</evidence>
<dbReference type="AlphaFoldDB" id="A0A401S9C0"/>
<dbReference type="Proteomes" id="UP000287033">
    <property type="component" value="Unassembled WGS sequence"/>
</dbReference>
<protein>
    <submittedName>
        <fullName evidence="1">Uncharacterized protein</fullName>
    </submittedName>
</protein>
<keyword evidence="2" id="KW-1185">Reference proteome</keyword>
<organism evidence="1 2">
    <name type="scientific">Chiloscyllium punctatum</name>
    <name type="common">Brownbanded bambooshark</name>
    <name type="synonym">Hemiscyllium punctatum</name>
    <dbReference type="NCBI Taxonomy" id="137246"/>
    <lineage>
        <taxon>Eukaryota</taxon>
        <taxon>Metazoa</taxon>
        <taxon>Chordata</taxon>
        <taxon>Craniata</taxon>
        <taxon>Vertebrata</taxon>
        <taxon>Chondrichthyes</taxon>
        <taxon>Elasmobranchii</taxon>
        <taxon>Galeomorphii</taxon>
        <taxon>Galeoidea</taxon>
        <taxon>Orectolobiformes</taxon>
        <taxon>Hemiscylliidae</taxon>
        <taxon>Chiloscyllium</taxon>
    </lineage>
</organism>
<proteinExistence type="predicted"/>
<reference evidence="1 2" key="1">
    <citation type="journal article" date="2018" name="Nat. Ecol. Evol.">
        <title>Shark genomes provide insights into elasmobranch evolution and the origin of vertebrates.</title>
        <authorList>
            <person name="Hara Y"/>
            <person name="Yamaguchi K"/>
            <person name="Onimaru K"/>
            <person name="Kadota M"/>
            <person name="Koyanagi M"/>
            <person name="Keeley SD"/>
            <person name="Tatsumi K"/>
            <person name="Tanaka K"/>
            <person name="Motone F"/>
            <person name="Kageyama Y"/>
            <person name="Nozu R"/>
            <person name="Adachi N"/>
            <person name="Nishimura O"/>
            <person name="Nakagawa R"/>
            <person name="Tanegashima C"/>
            <person name="Kiyatake I"/>
            <person name="Matsumoto R"/>
            <person name="Murakumo K"/>
            <person name="Nishida K"/>
            <person name="Terakita A"/>
            <person name="Kuratani S"/>
            <person name="Sato K"/>
            <person name="Hyodo S Kuraku.S."/>
        </authorList>
    </citation>
    <scope>NUCLEOTIDE SEQUENCE [LARGE SCALE GENOMIC DNA]</scope>
</reference>
<sequence>MGARTLFWRRGHEERWTRDAEDGVCWGSCSARRLYLERWQRQVIGACLGNIHGHTAEVNSSLNIDKLN</sequence>